<feature type="signal peptide" evidence="3">
    <location>
        <begin position="1"/>
        <end position="27"/>
    </location>
</feature>
<feature type="region of interest" description="Disordered" evidence="2">
    <location>
        <begin position="695"/>
        <end position="767"/>
    </location>
</feature>
<keyword evidence="3" id="KW-0732">Signal</keyword>
<feature type="compositionally biased region" description="Basic and acidic residues" evidence="2">
    <location>
        <begin position="705"/>
        <end position="744"/>
    </location>
</feature>
<comment type="caution">
    <text evidence="5">The sequence shown here is derived from an EMBL/GenBank/DDBJ whole genome shotgun (WGS) entry which is preliminary data.</text>
</comment>
<dbReference type="InterPro" id="IPR036865">
    <property type="entry name" value="CRAL-TRIO_dom_sf"/>
</dbReference>
<dbReference type="EMBL" id="LRBP01000013">
    <property type="protein sequence ID" value="OII74007.1"/>
    <property type="molecule type" value="Genomic_DNA"/>
</dbReference>
<protein>
    <recommendedName>
        <fullName evidence="4">CRAL-TRIO domain-containing protein</fullName>
    </recommendedName>
</protein>
<dbReference type="CDD" id="cd00170">
    <property type="entry name" value="SEC14"/>
    <property type="match status" value="1"/>
</dbReference>
<gene>
    <name evidence="5" type="ORF">cubi_02809</name>
</gene>
<keyword evidence="1" id="KW-0175">Coiled coil</keyword>
<dbReference type="Gene3D" id="3.40.525.10">
    <property type="entry name" value="CRAL-TRIO lipid binding domain"/>
    <property type="match status" value="1"/>
</dbReference>
<proteinExistence type="predicted"/>
<evidence type="ECO:0000259" key="4">
    <source>
        <dbReference type="PROSITE" id="PS50191"/>
    </source>
</evidence>
<sequence length="1013" mass="116417">MNTKYSFLHIFIGTLLLSLVILEPINCKIDPKFKFGPLYPPHDRTIISDFDNYAIHYCGLKDSLFNIAHCIFHALTEVQEEKELKYEDYENIVNLLLQGKNRASLQKLISSTNNCENMVVPYIQFEKPKSTKSIMGVKISTKVEDYCKFAYRCINNGPSTLIKNKESVLQEYLGRWISSASQGNEGFGLVLTSRLDFQISKLKIRSKEPKELFQIGSKLAAESPVKRESLCMEIFNNKEICSIVSPYKPKFNGWLHPPIDPIKNKPFKFNPKSMIDEKVNNIVNIQINQELPPYCIPQEIFSFQPPEIFTKEKKKIHFYTDLSQTEKNIINQFLMHFVINYGKIPRVIFDHRSRFAIEGWLSHKNKSPIISVHNSMYSLGRKLQYKDTMSGMLYSNSGSKKETYPYDFPQFKIFSVYSDKTRTFEISDSNPLISTCLKEGCAYYIGRSSSMCPVLVIRASAIISIKNFKQSSASFLAMFIMAFAEKYLFFPGKVESIDLIIDCRGFSLSSISTLLRIKPIILYWQDEGIINQYPLRFNNIFVIQQSDIWGTLKDILARFFLSETIKSIRVISNVSHNPKDNADLKLLWRYISPHIIETDMGGTRPKLQQGEYYPFKILPGPYKPFNTNLTNTQVTPSVSDWPKPDFSSPKNLYKLLPQSVFSTKAKTLDGNEDVIPINWKDSKKLLDSIPKTLWPDISTSIPNNEPKDDLKKKEGSKSSKDSETSKNEENDDTKLSQETKDKPGTPKRTISGADSLKDISHRNTVPNGGKGRDLLLQLLLTQKILNNLKQLYLLRLEKSKNRHNLEEQCVRLATDHILFFSDLVKKALIEISNQLANIKHAKKAPRNLPQINMRMSIFEAYRDIISTLKLSRAKEILSSKSFSYLERARKQILELETKLNKARQEIRTLLKEDPGILEEKASSTWDILLSVFKDLAQLRKNISDIELKEKKISIKLHHLCEQLTSSLGVTRSFLDNYSKYDHLSMFESSLLLNMINAIIKGQEYSFEKPITGK</sequence>
<reference evidence="5 6" key="1">
    <citation type="submission" date="2016-10" db="EMBL/GenBank/DDBJ databases">
        <title>Reductive evolution of mitochondrial metabolism and differential evolution of invasion-related proteins in Cryptosporidium.</title>
        <authorList>
            <person name="Liu S."/>
            <person name="Roellig D.M."/>
            <person name="Guo Y."/>
            <person name="Li N."/>
            <person name="Frace M.A."/>
            <person name="Tang K."/>
            <person name="Zhang L."/>
            <person name="Feng Y."/>
            <person name="Xiao L."/>
        </authorList>
    </citation>
    <scope>NUCLEOTIDE SEQUENCE [LARGE SCALE GENOMIC DNA]</scope>
    <source>
        <strain evidence="5">39726</strain>
    </source>
</reference>
<dbReference type="GeneID" id="39979599"/>
<keyword evidence="6" id="KW-1185">Reference proteome</keyword>
<feature type="domain" description="CRAL-TRIO" evidence="4">
    <location>
        <begin position="444"/>
        <end position="608"/>
    </location>
</feature>
<dbReference type="Proteomes" id="UP000186176">
    <property type="component" value="Unassembled WGS sequence"/>
</dbReference>
<evidence type="ECO:0000313" key="5">
    <source>
        <dbReference type="EMBL" id="OII74007.1"/>
    </source>
</evidence>
<feature type="coiled-coil region" evidence="1">
    <location>
        <begin position="885"/>
        <end position="912"/>
    </location>
</feature>
<evidence type="ECO:0000256" key="3">
    <source>
        <dbReference type="SAM" id="SignalP"/>
    </source>
</evidence>
<accession>A0A1J4MJ29</accession>
<dbReference type="InterPro" id="IPR001251">
    <property type="entry name" value="CRAL-TRIO_dom"/>
</dbReference>
<dbReference type="RefSeq" id="XP_028875227.1">
    <property type="nucleotide sequence ID" value="XM_029019820.1"/>
</dbReference>
<dbReference type="VEuPathDB" id="CryptoDB:cubi_02809"/>
<evidence type="ECO:0000313" key="6">
    <source>
        <dbReference type="Proteomes" id="UP000186176"/>
    </source>
</evidence>
<dbReference type="SUPFAM" id="SSF52087">
    <property type="entry name" value="CRAL/TRIO domain"/>
    <property type="match status" value="1"/>
</dbReference>
<name>A0A1J4MJ29_9CRYT</name>
<dbReference type="PROSITE" id="PS50191">
    <property type="entry name" value="CRAL_TRIO"/>
    <property type="match status" value="1"/>
</dbReference>
<feature type="chain" id="PRO_5009630297" description="CRAL-TRIO domain-containing protein" evidence="3">
    <location>
        <begin position="28"/>
        <end position="1013"/>
    </location>
</feature>
<evidence type="ECO:0000256" key="1">
    <source>
        <dbReference type="SAM" id="Coils"/>
    </source>
</evidence>
<dbReference type="SMART" id="SM00516">
    <property type="entry name" value="SEC14"/>
    <property type="match status" value="1"/>
</dbReference>
<dbReference type="PANTHER" id="PTHR46818">
    <property type="entry name" value="DOMAIN-CONTAINING PROTEIN, PUTATIVE-RELATED"/>
    <property type="match status" value="1"/>
</dbReference>
<dbReference type="Pfam" id="PF00650">
    <property type="entry name" value="CRAL_TRIO"/>
    <property type="match status" value="1"/>
</dbReference>
<dbReference type="AlphaFoldDB" id="A0A1J4MJ29"/>
<dbReference type="PANTHER" id="PTHR46818:SF1">
    <property type="entry name" value="CHROMOSOME UNDETERMINED SCAFFOLD_125, WHOLE GENOME SHOTGUN SEQUENCE"/>
    <property type="match status" value="1"/>
</dbReference>
<evidence type="ECO:0000256" key="2">
    <source>
        <dbReference type="SAM" id="MobiDB-lite"/>
    </source>
</evidence>
<dbReference type="OrthoDB" id="7777654at2759"/>
<organism evidence="5 6">
    <name type="scientific">Cryptosporidium ubiquitum</name>
    <dbReference type="NCBI Taxonomy" id="857276"/>
    <lineage>
        <taxon>Eukaryota</taxon>
        <taxon>Sar</taxon>
        <taxon>Alveolata</taxon>
        <taxon>Apicomplexa</taxon>
        <taxon>Conoidasida</taxon>
        <taxon>Coccidia</taxon>
        <taxon>Eucoccidiorida</taxon>
        <taxon>Eimeriorina</taxon>
        <taxon>Cryptosporidiidae</taxon>
        <taxon>Cryptosporidium</taxon>
    </lineage>
</organism>